<dbReference type="Gene3D" id="3.30.420.40">
    <property type="match status" value="2"/>
</dbReference>
<dbReference type="SMART" id="SM00268">
    <property type="entry name" value="ACTIN"/>
    <property type="match status" value="1"/>
</dbReference>
<comment type="similarity">
    <text evidence="1">Belongs to the actin family.</text>
</comment>
<sequence length="384" mass="44281">MSTKTQTQQTIIIDNGSDSIKAGLGGKDKPDLMVPTIVRKETNTEKNEYYIGEKHETMNKLLDSIYPIERGTITHWEEMEMIWSYILDNLNQNNSLCNIFFSENVCESKASRERKCQIMFETFSVPSIGLGFQPILSLYSVNRTCGVVLDLGHSLSSACFVQNANIDPNSIQYINLGGKDITDYLFQLINKKYNGNYFLQKCDWDIVEELKKEICFVESNYTNTRNQNNDKKAINSNNQNIKIKLSNNKEIEISNGRTKAIEILFNPNLVSLEDEPSISYLIKNSFNNCEFLNKDKILNSIFITGGSSKFSGLVDRLDYELKHILNQNNIKTFSPKDSTISSWMGANKFITDNSPQNSWYTLEYYNENGLYDIHKKFYQKFYRM</sequence>
<dbReference type="Gene3D" id="3.90.640.10">
    <property type="entry name" value="Actin, Chain A, domain 4"/>
    <property type="match status" value="1"/>
</dbReference>
<dbReference type="FunFam" id="3.30.420.40:FF:000050">
    <property type="entry name" value="Actin, alpha skeletal muscle"/>
    <property type="match status" value="1"/>
</dbReference>
<gene>
    <name evidence="2" type="ORF">M0812_27295</name>
</gene>
<dbReference type="SUPFAM" id="SSF53067">
    <property type="entry name" value="Actin-like ATPase domain"/>
    <property type="match status" value="2"/>
</dbReference>
<reference evidence="2" key="1">
    <citation type="submission" date="2022-08" db="EMBL/GenBank/DDBJ databases">
        <title>Novel sulphate-reducing endosymbionts in the free-living metamonad Anaeramoeba.</title>
        <authorList>
            <person name="Jerlstrom-Hultqvist J."/>
            <person name="Cepicka I."/>
            <person name="Gallot-Lavallee L."/>
            <person name="Salas-Leiva D."/>
            <person name="Curtis B.A."/>
            <person name="Zahonova K."/>
            <person name="Pipaliya S."/>
            <person name="Dacks J."/>
            <person name="Roger A.J."/>
        </authorList>
    </citation>
    <scope>NUCLEOTIDE SEQUENCE</scope>
    <source>
        <strain evidence="2">Busselton2</strain>
    </source>
</reference>
<evidence type="ECO:0000313" key="3">
    <source>
        <dbReference type="Proteomes" id="UP001146793"/>
    </source>
</evidence>
<dbReference type="EMBL" id="JANTQA010000070">
    <property type="protein sequence ID" value="KAJ3424867.1"/>
    <property type="molecule type" value="Genomic_DNA"/>
</dbReference>
<dbReference type="PANTHER" id="PTHR11937">
    <property type="entry name" value="ACTIN"/>
    <property type="match status" value="1"/>
</dbReference>
<comment type="caution">
    <text evidence="2">The sequence shown here is derived from an EMBL/GenBank/DDBJ whole genome shotgun (WGS) entry which is preliminary data.</text>
</comment>
<organism evidence="2 3">
    <name type="scientific">Anaeramoeba flamelloides</name>
    <dbReference type="NCBI Taxonomy" id="1746091"/>
    <lineage>
        <taxon>Eukaryota</taxon>
        <taxon>Metamonada</taxon>
        <taxon>Anaeramoebidae</taxon>
        <taxon>Anaeramoeba</taxon>
    </lineage>
</organism>
<proteinExistence type="inferred from homology"/>
<evidence type="ECO:0000256" key="1">
    <source>
        <dbReference type="RuleBase" id="RU000487"/>
    </source>
</evidence>
<evidence type="ECO:0000313" key="2">
    <source>
        <dbReference type="EMBL" id="KAJ3424867.1"/>
    </source>
</evidence>
<dbReference type="AlphaFoldDB" id="A0AAV7Y8K1"/>
<protein>
    <submittedName>
        <fullName evidence="2">Actin-17-related</fullName>
    </submittedName>
</protein>
<dbReference type="PRINTS" id="PR00190">
    <property type="entry name" value="ACTIN"/>
</dbReference>
<dbReference type="InterPro" id="IPR004000">
    <property type="entry name" value="Actin"/>
</dbReference>
<dbReference type="Pfam" id="PF00022">
    <property type="entry name" value="Actin"/>
    <property type="match status" value="1"/>
</dbReference>
<dbReference type="Proteomes" id="UP001146793">
    <property type="component" value="Unassembled WGS sequence"/>
</dbReference>
<accession>A0AAV7Y8K1</accession>
<dbReference type="InterPro" id="IPR043129">
    <property type="entry name" value="ATPase_NBD"/>
</dbReference>
<name>A0AAV7Y8K1_9EUKA</name>